<dbReference type="PROSITE" id="PS50920">
    <property type="entry name" value="SOLCAR"/>
    <property type="match status" value="1"/>
</dbReference>
<keyword evidence="5 12" id="KW-0813">Transport</keyword>
<dbReference type="GO" id="GO:0031966">
    <property type="term" value="C:mitochondrial membrane"/>
    <property type="evidence" value="ECO:0007669"/>
    <property type="project" value="UniProtKB-SubCell"/>
</dbReference>
<evidence type="ECO:0000256" key="1">
    <source>
        <dbReference type="ARBA" id="ARBA00002238"/>
    </source>
</evidence>
<evidence type="ECO:0000256" key="10">
    <source>
        <dbReference type="ARBA" id="ARBA00023136"/>
    </source>
</evidence>
<dbReference type="EMBL" id="JABWAD010000007">
    <property type="protein sequence ID" value="KAF6072602.1"/>
    <property type="molecule type" value="Genomic_DNA"/>
</dbReference>
<dbReference type="InterPro" id="IPR050567">
    <property type="entry name" value="Mitochondrial_Carrier"/>
</dbReference>
<dbReference type="AlphaFoldDB" id="A0A8H6C658"/>
<feature type="repeat" description="Solcar" evidence="11">
    <location>
        <begin position="200"/>
        <end position="287"/>
    </location>
</feature>
<evidence type="ECO:0000256" key="8">
    <source>
        <dbReference type="ARBA" id="ARBA00022989"/>
    </source>
</evidence>
<organism evidence="14 15">
    <name type="scientific">Candida albicans</name>
    <name type="common">Yeast</name>
    <dbReference type="NCBI Taxonomy" id="5476"/>
    <lineage>
        <taxon>Eukaryota</taxon>
        <taxon>Fungi</taxon>
        <taxon>Dikarya</taxon>
        <taxon>Ascomycota</taxon>
        <taxon>Saccharomycotina</taxon>
        <taxon>Pichiomycetes</taxon>
        <taxon>Debaryomycetaceae</taxon>
        <taxon>Candida/Lodderomyces clade</taxon>
        <taxon>Candida</taxon>
    </lineage>
</organism>
<evidence type="ECO:0000256" key="13">
    <source>
        <dbReference type="SAM" id="Phobius"/>
    </source>
</evidence>
<dbReference type="Proteomes" id="UP000536275">
    <property type="component" value="Unassembled WGS sequence"/>
</dbReference>
<dbReference type="Pfam" id="PF00153">
    <property type="entry name" value="Mito_carr"/>
    <property type="match status" value="1"/>
</dbReference>
<dbReference type="Gene3D" id="1.50.40.10">
    <property type="entry name" value="Mitochondrial carrier domain"/>
    <property type="match status" value="1"/>
</dbReference>
<evidence type="ECO:0000313" key="15">
    <source>
        <dbReference type="Proteomes" id="UP000536275"/>
    </source>
</evidence>
<keyword evidence="7" id="KW-0677">Repeat</keyword>
<evidence type="ECO:0000256" key="3">
    <source>
        <dbReference type="ARBA" id="ARBA00006375"/>
    </source>
</evidence>
<keyword evidence="6 11" id="KW-0812">Transmembrane</keyword>
<keyword evidence="9" id="KW-0496">Mitochondrion</keyword>
<dbReference type="InterPro" id="IPR018108">
    <property type="entry name" value="MCP_transmembrane"/>
</dbReference>
<comment type="similarity">
    <text evidence="3 12">Belongs to the mitochondrial carrier (TC 2.A.29) family.</text>
</comment>
<proteinExistence type="inferred from homology"/>
<comment type="caution">
    <text evidence="14">The sequence shown here is derived from an EMBL/GenBank/DDBJ whole genome shotgun (WGS) entry which is preliminary data.</text>
</comment>
<dbReference type="SUPFAM" id="SSF103506">
    <property type="entry name" value="Mitochondrial carrier"/>
    <property type="match status" value="1"/>
</dbReference>
<feature type="transmembrane region" description="Helical" evidence="13">
    <location>
        <begin position="340"/>
        <end position="360"/>
    </location>
</feature>
<evidence type="ECO:0000256" key="2">
    <source>
        <dbReference type="ARBA" id="ARBA00004225"/>
    </source>
</evidence>
<protein>
    <recommendedName>
        <fullName evidence="4">Mitochondrial thiamine pyrophosphate carrier 1</fullName>
    </recommendedName>
</protein>
<evidence type="ECO:0000313" key="14">
    <source>
        <dbReference type="EMBL" id="KAF6072602.1"/>
    </source>
</evidence>
<reference evidence="14 15" key="1">
    <citation type="submission" date="2020-03" db="EMBL/GenBank/DDBJ databases">
        <title>FDA dAtabase for Regulatory Grade micrObial Sequences (FDA-ARGOS): Supporting development and validation of Infectious Disease Dx tests.</title>
        <authorList>
            <person name="Campos J."/>
            <person name="Goldberg B."/>
            <person name="Tallon L."/>
            <person name="Sadzewicz L."/>
            <person name="Vavikolanu K."/>
            <person name="Mehta A."/>
            <person name="Aluvathingal J."/>
            <person name="Nadendla S."/>
            <person name="Nandy P."/>
            <person name="Geyer C."/>
            <person name="Yan Y."/>
            <person name="Sichtig H."/>
        </authorList>
    </citation>
    <scope>NUCLEOTIDE SEQUENCE [LARGE SCALE GENOMIC DNA]</scope>
    <source>
        <strain evidence="14 15">FDAARGOS_656</strain>
    </source>
</reference>
<name>A0A8H6C658_CANAX</name>
<evidence type="ECO:0000256" key="9">
    <source>
        <dbReference type="ARBA" id="ARBA00023128"/>
    </source>
</evidence>
<evidence type="ECO:0000256" key="12">
    <source>
        <dbReference type="RuleBase" id="RU000488"/>
    </source>
</evidence>
<accession>A0A8H6C658</accession>
<evidence type="ECO:0000256" key="11">
    <source>
        <dbReference type="PROSITE-ProRule" id="PRU00282"/>
    </source>
</evidence>
<dbReference type="InterPro" id="IPR023395">
    <property type="entry name" value="MCP_dom_sf"/>
</dbReference>
<dbReference type="GO" id="GO:0022857">
    <property type="term" value="F:transmembrane transporter activity"/>
    <property type="evidence" value="ECO:0007669"/>
    <property type="project" value="TreeGrafter"/>
</dbReference>
<dbReference type="PANTHER" id="PTHR45624:SF26">
    <property type="entry name" value="CARRIER PROTEIN, PUTATIVE (AFU_ORTHOLOGUE AFUA_1G07710)-RELATED"/>
    <property type="match status" value="1"/>
</dbReference>
<gene>
    <name evidence="14" type="ORF">FOB64_000627</name>
</gene>
<evidence type="ECO:0000256" key="7">
    <source>
        <dbReference type="ARBA" id="ARBA00022737"/>
    </source>
</evidence>
<evidence type="ECO:0000256" key="6">
    <source>
        <dbReference type="ARBA" id="ARBA00022692"/>
    </source>
</evidence>
<evidence type="ECO:0000256" key="5">
    <source>
        <dbReference type="ARBA" id="ARBA00022448"/>
    </source>
</evidence>
<evidence type="ECO:0000256" key="4">
    <source>
        <dbReference type="ARBA" id="ARBA00021935"/>
    </source>
</evidence>
<comment type="function">
    <text evidence="1">Mitochondrial transporter that mediates uptake of thiamine pyrophosphate (ThPP) into mitochondria.</text>
</comment>
<sequence length="461" mass="52370">MNHNNNTYHGRSSSPPQARELCNLLNCFLSHPIYNDSTLPLNENSQKKNNTSTTSNQTVSLSAAGMRALIYQLQSIYLRTPIKLFRPSRFDYLAYVRALANKHDNIENKPYRFMTHSSLGMIINVVRKQGWKFIPDQILPPLIANSATGVILYATYLTTLDYYTKQHEKNKVESHTTTSGGGGGTATTTTTTSRANFNWYAPIDTWRAGFVAGAVQSLAAAPVDAIYTRSTVAEMLEGSHENLWVFGFNKLREIGLIGVFAGYGFSLVKESFGFAFYFSTFEIIKTQGYNLTYKLITYYKRSEQLIKSNLKKIFHWDDDKIDEKLEKLEKYRSMKILKSSFILIAGASAAFSLLAVQYPISKVQKIHLSRLEALDVYNASRFVGNTSPFFKLYYNSYVDTYKQVLRMKQRANITWFEAAYSGFVRNALTTIPATSIALLVFEIMRTKLSDNFEDYNDVLEA</sequence>
<comment type="subcellular location">
    <subcellularLocation>
        <location evidence="2">Mitochondrion membrane</location>
        <topology evidence="2">Multi-pass membrane protein</topology>
    </subcellularLocation>
</comment>
<dbReference type="PANTHER" id="PTHR45624">
    <property type="entry name" value="MITOCHONDRIAL BASIC AMINO ACIDS TRANSPORTER-RELATED"/>
    <property type="match status" value="1"/>
</dbReference>
<keyword evidence="10 11" id="KW-0472">Membrane</keyword>
<keyword evidence="8 13" id="KW-1133">Transmembrane helix</keyword>